<organism evidence="2 3">
    <name type="scientific">Nocardia nova SH22a</name>
    <dbReference type="NCBI Taxonomy" id="1415166"/>
    <lineage>
        <taxon>Bacteria</taxon>
        <taxon>Bacillati</taxon>
        <taxon>Actinomycetota</taxon>
        <taxon>Actinomycetes</taxon>
        <taxon>Mycobacteriales</taxon>
        <taxon>Nocardiaceae</taxon>
        <taxon>Nocardia</taxon>
    </lineage>
</organism>
<dbReference type="AlphaFoldDB" id="W5TRT0"/>
<feature type="compositionally biased region" description="Low complexity" evidence="1">
    <location>
        <begin position="303"/>
        <end position="320"/>
    </location>
</feature>
<feature type="compositionally biased region" description="Low complexity" evidence="1">
    <location>
        <begin position="172"/>
        <end position="183"/>
    </location>
</feature>
<protein>
    <submittedName>
        <fullName evidence="2">Uncharacterized protein</fullName>
    </submittedName>
</protein>
<evidence type="ECO:0000256" key="1">
    <source>
        <dbReference type="SAM" id="MobiDB-lite"/>
    </source>
</evidence>
<feature type="compositionally biased region" description="Basic and acidic residues" evidence="1">
    <location>
        <begin position="48"/>
        <end position="58"/>
    </location>
</feature>
<feature type="region of interest" description="Disordered" evidence="1">
    <location>
        <begin position="1"/>
        <end position="563"/>
    </location>
</feature>
<evidence type="ECO:0000313" key="3">
    <source>
        <dbReference type="Proteomes" id="UP000019150"/>
    </source>
</evidence>
<sequence>MTRSEEDSQSRADTTGYAAPGSEHYGLRWDSGEFEDPRSGSTPAVLPSREKTRGHDESLAFGGYSDEDAGGVFGPAPGGSATDIPSYKPDYLTGTAVSSGNDTATPASGSALPVRDSAASLGAVPQLPRREPAPPGAFASSFAAEFDRAATGTPEPQPESIVDESAPTSSFAATPPVTDTPATQQEDTSQDAEDTIRRIAESLGIDTDKTGRSRADAGNQPTVGNHDGVIGASASFTTDADDIPAADNTGATESAKISAAPTPDPLKLPLRTPTPAYGLARTDTDAPEPGSTPPGDTPRTGRRLPAAAAAAAQRTGDATANLGTTHETTTENGSALPTRLPHRHSNEPVTANSTITDPAPSSEDTASFPVVTGGADHPPVLAARTRGRNGTADATNTSHGIDPGDSPDTDVLRRRTSETSIAQSDSPATPFTLPRRGSDAEPAETTSASEYAAPRTHSSLDQTLTPLVDNTDATPTSHSATGPTAGETGPATDEPDTGTPHSTPPRHTSGPAASDTASEPAPRRNRRAAPDHAAGESAEDIASRAGIAPTSRRAARRRAETSDAPALDVSVIMQLLLASHNLENVARNAEAGDVSLEDFITAAHRTRAAAVELVTNWFGGTEQMREFAQALLAATES</sequence>
<feature type="compositionally biased region" description="Polar residues" evidence="1">
    <location>
        <begin position="95"/>
        <end position="108"/>
    </location>
</feature>
<feature type="compositionally biased region" description="Basic and acidic residues" evidence="1">
    <location>
        <begin position="1"/>
        <end position="10"/>
    </location>
</feature>
<accession>W5TRT0</accession>
<feature type="compositionally biased region" description="Low complexity" evidence="1">
    <location>
        <begin position="480"/>
        <end position="492"/>
    </location>
</feature>
<dbReference type="OrthoDB" id="4571410at2"/>
<dbReference type="PATRIC" id="fig|1415166.3.peg.7067"/>
<keyword evidence="3" id="KW-1185">Reference proteome</keyword>
<dbReference type="STRING" id="1415166.NONO_c68810"/>
<evidence type="ECO:0000313" key="2">
    <source>
        <dbReference type="EMBL" id="AHH21648.1"/>
    </source>
</evidence>
<feature type="compositionally biased region" description="Polar residues" evidence="1">
    <location>
        <begin position="456"/>
        <end position="465"/>
    </location>
</feature>
<dbReference type="KEGG" id="nno:NONO_c68810"/>
<dbReference type="Proteomes" id="UP000019150">
    <property type="component" value="Chromosome"/>
</dbReference>
<name>W5TRT0_9NOCA</name>
<feature type="compositionally biased region" description="Polar residues" evidence="1">
    <location>
        <begin position="321"/>
        <end position="335"/>
    </location>
</feature>
<dbReference type="eggNOG" id="ENOG503290A">
    <property type="taxonomic scope" value="Bacteria"/>
</dbReference>
<dbReference type="HOGENOM" id="CLU_429511_0_0_11"/>
<dbReference type="RefSeq" id="WP_025352947.1">
    <property type="nucleotide sequence ID" value="NZ_CP006850.1"/>
</dbReference>
<proteinExistence type="predicted"/>
<dbReference type="EMBL" id="CP006850">
    <property type="protein sequence ID" value="AHH21648.1"/>
    <property type="molecule type" value="Genomic_DNA"/>
</dbReference>
<feature type="compositionally biased region" description="Basic and acidic residues" evidence="1">
    <location>
        <begin position="25"/>
        <end position="38"/>
    </location>
</feature>
<feature type="compositionally biased region" description="Basic and acidic residues" evidence="1">
    <location>
        <begin position="194"/>
        <end position="215"/>
    </location>
</feature>
<feature type="compositionally biased region" description="Polar residues" evidence="1">
    <location>
        <begin position="418"/>
        <end position="429"/>
    </location>
</feature>
<feature type="compositionally biased region" description="Polar residues" evidence="1">
    <location>
        <begin position="347"/>
        <end position="356"/>
    </location>
</feature>
<gene>
    <name evidence="2" type="ORF">NONO_c68810</name>
</gene>
<reference evidence="2 3" key="1">
    <citation type="journal article" date="2014" name="Appl. Environ. Microbiol.">
        <title>Insights into the Microbial Degradation of Rubber and Gutta-Percha by Analysis of the Complete Genome of Nocardia nova SH22a.</title>
        <authorList>
            <person name="Luo Q."/>
            <person name="Hiessl S."/>
            <person name="Poehlein A."/>
            <person name="Daniel R."/>
            <person name="Steinbuchel A."/>
        </authorList>
    </citation>
    <scope>NUCLEOTIDE SEQUENCE [LARGE SCALE GENOMIC DNA]</scope>
    <source>
        <strain evidence="2">SH22a</strain>
    </source>
</reference>